<feature type="compositionally biased region" description="Low complexity" evidence="1">
    <location>
        <begin position="468"/>
        <end position="479"/>
    </location>
</feature>
<dbReference type="EMBL" id="ML996093">
    <property type="protein sequence ID" value="KAF2148293.1"/>
    <property type="molecule type" value="Genomic_DNA"/>
</dbReference>
<feature type="compositionally biased region" description="Polar residues" evidence="1">
    <location>
        <begin position="717"/>
        <end position="729"/>
    </location>
</feature>
<dbReference type="PANTHER" id="PTHR12307:SF36">
    <property type="entry name" value="GLYCOGEN-BINDING SUBUNIT 76A"/>
    <property type="match status" value="1"/>
</dbReference>
<feature type="compositionally biased region" description="Polar residues" evidence="1">
    <location>
        <begin position="1"/>
        <end position="52"/>
    </location>
</feature>
<dbReference type="GO" id="GO:0005979">
    <property type="term" value="P:regulation of glycogen biosynthetic process"/>
    <property type="evidence" value="ECO:0007669"/>
    <property type="project" value="TreeGrafter"/>
</dbReference>
<comment type="caution">
    <text evidence="3">The sequence shown here is derived from an EMBL/GenBank/DDBJ whole genome shotgun (WGS) entry which is preliminary data.</text>
</comment>
<dbReference type="InterPro" id="IPR050782">
    <property type="entry name" value="PP1_regulatory_subunit_3"/>
</dbReference>
<feature type="compositionally biased region" description="Polar residues" evidence="1">
    <location>
        <begin position="60"/>
        <end position="75"/>
    </location>
</feature>
<evidence type="ECO:0000259" key="2">
    <source>
        <dbReference type="PROSITE" id="PS51159"/>
    </source>
</evidence>
<feature type="region of interest" description="Disordered" evidence="1">
    <location>
        <begin position="454"/>
        <end position="489"/>
    </location>
</feature>
<feature type="compositionally biased region" description="Polar residues" evidence="1">
    <location>
        <begin position="676"/>
        <end position="686"/>
    </location>
</feature>
<feature type="region of interest" description="Disordered" evidence="1">
    <location>
        <begin position="1"/>
        <end position="75"/>
    </location>
</feature>
<feature type="compositionally biased region" description="Polar residues" evidence="1">
    <location>
        <begin position="647"/>
        <end position="667"/>
    </location>
</feature>
<feature type="region of interest" description="Disordered" evidence="1">
    <location>
        <begin position="626"/>
        <end position="729"/>
    </location>
</feature>
<feature type="domain" description="CBM21" evidence="2">
    <location>
        <begin position="323"/>
        <end position="437"/>
    </location>
</feature>
<feature type="region of interest" description="Disordered" evidence="1">
    <location>
        <begin position="564"/>
        <end position="583"/>
    </location>
</feature>
<feature type="compositionally biased region" description="Low complexity" evidence="1">
    <location>
        <begin position="159"/>
        <end position="184"/>
    </location>
</feature>
<keyword evidence="4" id="KW-1185">Reference proteome</keyword>
<proteinExistence type="predicted"/>
<gene>
    <name evidence="3" type="ORF">K461DRAFT_60285</name>
</gene>
<feature type="compositionally biased region" description="Polar residues" evidence="1">
    <location>
        <begin position="134"/>
        <end position="144"/>
    </location>
</feature>
<dbReference type="PROSITE" id="PS51159">
    <property type="entry name" value="CBM21"/>
    <property type="match status" value="1"/>
</dbReference>
<dbReference type="PANTHER" id="PTHR12307">
    <property type="entry name" value="PROTEIN PHOSPHATASE 1 REGULATORY SUBUNIT"/>
    <property type="match status" value="1"/>
</dbReference>
<dbReference type="AlphaFoldDB" id="A0A9P4IX02"/>
<evidence type="ECO:0000256" key="1">
    <source>
        <dbReference type="SAM" id="MobiDB-lite"/>
    </source>
</evidence>
<sequence length="729" mass="79781">MPYTPPSQQSPASSKNSTPAISRNSSYSQDIHTLSPTHNRPSLPRSISSATYLNKHRRSPSATISGNQDPSAYKFNTSKDAESVLFNGSLRQSPPPLNDMTIPTGAIISPPDSSENSDGDEASTRTSRRREVENTWNELQQAVRSMSIKRDPSPVKSGSIPHTTTSEPTTSMTSPTLSSPSRLSTEARKISHSRSSTETAIPHMNTSSSDQTSCSDDSDDELRLGKPPLVRKKSGELVKPALRPSSRRRYSSMPGTPTYSKSVHFNDDGNQTRHFLQVDKPSAVSAGSSPVETYESDEFPFEGSQSSRVEWDMKLANFPSPDDHTRKSKPIWIERFFLSADNKSLVGEVAVANISFHKSVVARFTLDYWKTTSEVSAEYSDDVRKQSQSDGYDRFTFTIRLADQANLETKTLLLCMRYNVIGQEHWDNNNDTNYQIDFVKKVNRVASKQYSTPLGARPLNAIPRSRHSPPASRGRPRAPSIDDDMTSHLDNSYHFGASDDLLGDDSRAAIKLKPKSKRGVAFPSANQSSQGLGGRYDFGASLSAALSNAQDKLGKQAGLMTHKASSAESKGYFSKDSNATETAQKKIVEPERPEALTVDRPAMGSAQYKDLVSKFCYFTPPGTKLSPQAPLKKALDSTDGSAEHNEYFQSGSKSPSPTRAMSPQLDGTNERGYFSASVSPFSSRTASPGRGGKNAHSSRSLSPAKFGFPYHHERDSFLTNSPTPTAIQG</sequence>
<reference evidence="3" key="1">
    <citation type="journal article" date="2020" name="Stud. Mycol.">
        <title>101 Dothideomycetes genomes: a test case for predicting lifestyles and emergence of pathogens.</title>
        <authorList>
            <person name="Haridas S."/>
            <person name="Albert R."/>
            <person name="Binder M."/>
            <person name="Bloem J."/>
            <person name="Labutti K."/>
            <person name="Salamov A."/>
            <person name="Andreopoulos B."/>
            <person name="Baker S."/>
            <person name="Barry K."/>
            <person name="Bills G."/>
            <person name="Bluhm B."/>
            <person name="Cannon C."/>
            <person name="Castanera R."/>
            <person name="Culley D."/>
            <person name="Daum C."/>
            <person name="Ezra D."/>
            <person name="Gonzalez J."/>
            <person name="Henrissat B."/>
            <person name="Kuo A."/>
            <person name="Liang C."/>
            <person name="Lipzen A."/>
            <person name="Lutzoni F."/>
            <person name="Magnuson J."/>
            <person name="Mondo S."/>
            <person name="Nolan M."/>
            <person name="Ohm R."/>
            <person name="Pangilinan J."/>
            <person name="Park H.-J."/>
            <person name="Ramirez L."/>
            <person name="Alfaro M."/>
            <person name="Sun H."/>
            <person name="Tritt A."/>
            <person name="Yoshinaga Y."/>
            <person name="Zwiers L.-H."/>
            <person name="Turgeon B."/>
            <person name="Goodwin S."/>
            <person name="Spatafora J."/>
            <person name="Crous P."/>
            <person name="Grigoriev I."/>
        </authorList>
    </citation>
    <scope>NUCLEOTIDE SEQUENCE</scope>
    <source>
        <strain evidence="3">CBS 260.36</strain>
    </source>
</reference>
<dbReference type="GO" id="GO:2001069">
    <property type="term" value="F:glycogen binding"/>
    <property type="evidence" value="ECO:0007669"/>
    <property type="project" value="TreeGrafter"/>
</dbReference>
<organism evidence="3 4">
    <name type="scientific">Myriangium duriaei CBS 260.36</name>
    <dbReference type="NCBI Taxonomy" id="1168546"/>
    <lineage>
        <taxon>Eukaryota</taxon>
        <taxon>Fungi</taxon>
        <taxon>Dikarya</taxon>
        <taxon>Ascomycota</taxon>
        <taxon>Pezizomycotina</taxon>
        <taxon>Dothideomycetes</taxon>
        <taxon>Dothideomycetidae</taxon>
        <taxon>Myriangiales</taxon>
        <taxon>Myriangiaceae</taxon>
        <taxon>Myriangium</taxon>
    </lineage>
</organism>
<dbReference type="InterPro" id="IPR038175">
    <property type="entry name" value="CBM21_dom_sf"/>
</dbReference>
<feature type="region of interest" description="Disordered" evidence="1">
    <location>
        <begin position="87"/>
        <end position="237"/>
    </location>
</feature>
<dbReference type="GO" id="GO:0000164">
    <property type="term" value="C:protein phosphatase type 1 complex"/>
    <property type="evidence" value="ECO:0007669"/>
    <property type="project" value="TreeGrafter"/>
</dbReference>
<dbReference type="Gene3D" id="2.60.40.2440">
    <property type="entry name" value="Carbohydrate binding type-21 domain"/>
    <property type="match status" value="1"/>
</dbReference>
<evidence type="ECO:0000313" key="3">
    <source>
        <dbReference type="EMBL" id="KAF2148293.1"/>
    </source>
</evidence>
<dbReference type="Proteomes" id="UP000799439">
    <property type="component" value="Unassembled WGS sequence"/>
</dbReference>
<dbReference type="GO" id="GO:0008157">
    <property type="term" value="F:protein phosphatase 1 binding"/>
    <property type="evidence" value="ECO:0007669"/>
    <property type="project" value="TreeGrafter"/>
</dbReference>
<evidence type="ECO:0000313" key="4">
    <source>
        <dbReference type="Proteomes" id="UP000799439"/>
    </source>
</evidence>
<protein>
    <submittedName>
        <fullName evidence="3">Carbohydrate-binding module family 21 protein</fullName>
    </submittedName>
</protein>
<accession>A0A9P4IX02</accession>
<dbReference type="Pfam" id="PF03370">
    <property type="entry name" value="CBM_21"/>
    <property type="match status" value="1"/>
</dbReference>
<dbReference type="InterPro" id="IPR005036">
    <property type="entry name" value="CBM21_dom"/>
</dbReference>
<feature type="compositionally biased region" description="Basic and acidic residues" evidence="1">
    <location>
        <begin position="633"/>
        <end position="646"/>
    </location>
</feature>
<name>A0A9P4IX02_9PEZI</name>
<dbReference type="OrthoDB" id="1881at2759"/>